<dbReference type="InterPro" id="IPR036097">
    <property type="entry name" value="HisK_dim/P_sf"/>
</dbReference>
<evidence type="ECO:0000256" key="4">
    <source>
        <dbReference type="ARBA" id="ARBA00022475"/>
    </source>
</evidence>
<evidence type="ECO:0000256" key="3">
    <source>
        <dbReference type="ARBA" id="ARBA00012438"/>
    </source>
</evidence>
<evidence type="ECO:0000313" key="19">
    <source>
        <dbReference type="EMBL" id="SEW08764.1"/>
    </source>
</evidence>
<keyword evidence="4" id="KW-1003">Cell membrane</keyword>
<proteinExistence type="predicted"/>
<dbReference type="PRINTS" id="PR00344">
    <property type="entry name" value="BCTRLSENSOR"/>
</dbReference>
<dbReference type="AlphaFoldDB" id="A0A1I0P3C3"/>
<evidence type="ECO:0000256" key="11">
    <source>
        <dbReference type="ARBA" id="ARBA00022989"/>
    </source>
</evidence>
<evidence type="ECO:0000256" key="5">
    <source>
        <dbReference type="ARBA" id="ARBA00022553"/>
    </source>
</evidence>
<dbReference type="InterPro" id="IPR035965">
    <property type="entry name" value="PAS-like_dom_sf"/>
</dbReference>
<dbReference type="SMART" id="SM00091">
    <property type="entry name" value="PAS"/>
    <property type="match status" value="2"/>
</dbReference>
<dbReference type="InterPro" id="IPR003594">
    <property type="entry name" value="HATPase_dom"/>
</dbReference>
<dbReference type="PROSITE" id="PS50110">
    <property type="entry name" value="RESPONSE_REGULATORY"/>
    <property type="match status" value="1"/>
</dbReference>
<evidence type="ECO:0000256" key="9">
    <source>
        <dbReference type="ARBA" id="ARBA00022777"/>
    </source>
</evidence>
<evidence type="ECO:0000256" key="14">
    <source>
        <dbReference type="PROSITE-ProRule" id="PRU00169"/>
    </source>
</evidence>
<keyword evidence="10" id="KW-0067">ATP-binding</keyword>
<dbReference type="SMART" id="SM00448">
    <property type="entry name" value="REC"/>
    <property type="match status" value="1"/>
</dbReference>
<dbReference type="GO" id="GO:0005886">
    <property type="term" value="C:plasma membrane"/>
    <property type="evidence" value="ECO:0007669"/>
    <property type="project" value="UniProtKB-SubCell"/>
</dbReference>
<dbReference type="Proteomes" id="UP000199437">
    <property type="component" value="Unassembled WGS sequence"/>
</dbReference>
<reference evidence="20" key="1">
    <citation type="submission" date="2016-10" db="EMBL/GenBank/DDBJ databases">
        <authorList>
            <person name="Varghese N."/>
            <person name="Submissions S."/>
        </authorList>
    </citation>
    <scope>NUCLEOTIDE SEQUENCE [LARGE SCALE GENOMIC DNA]</scope>
    <source>
        <strain evidence="20">CGMCC 1.12402</strain>
    </source>
</reference>
<dbReference type="SUPFAM" id="SSF52172">
    <property type="entry name" value="CheY-like"/>
    <property type="match status" value="1"/>
</dbReference>
<sequence length="686" mass="77495">MSSSLFITIVVCLIVITVVVLATTRHTKVLKKRLIESERTRKRTRNSLDHLMRHSSDFLFKYNRAGEVISASPNVRRLLGFPLKEPVPIRNIVTNSPVNHQLYKHMRQVFETGRVRNEPYFIEIKDSWDNKHILEVFEVVNKNSEGYIKNVTGIARDVTDQYNAELELKQSENKQLTIIKALPDAIFTIDREIRYVDYTVQNEEELWFKPSHFIGKKVADVVPEPMGSIFTAYIEKVFETGELQRIEYSFRQKGQEQFYEGRIIKLDEQFVMVISRPITAQKQVEVELRKAAKAAESAAQAKSNFLATMSHEIRTPMNGVIGMTNLLAETELTEDQKEYVETIKASGETLLRIINDILDYSKIESGKLQVDESVLSLKKLVDDSASLIMYEAKRKNLAINTIFEEDTPEFVISDRGRLRQILLNLLSNAVKFTESGGVTVFVSSESQSDKSIILNFKVQDTGIGIPQDKLNFLFKEFSQADSSHTRKFGGTGLGLAIVKNLVKLLNGKVSVESQVGVGSEFSFTVVARMVNESNLRVIRSKAGEEENEDKKDWVISQDYPLKVLVAEDNTINSKLTSIFLERMGLSADFAISGEEVVSMCREANYDVVLMDVAMPGMDGYEATQVLKQAGSEAAPYIIGVSANAFKEDIKRALDLGMDDYLSKPIKFEELREKMIVAGQKKFPVVP</sequence>
<evidence type="ECO:0000259" key="16">
    <source>
        <dbReference type="PROSITE" id="PS50109"/>
    </source>
</evidence>
<name>A0A1I0P3C3_9BACT</name>
<evidence type="ECO:0000256" key="12">
    <source>
        <dbReference type="ARBA" id="ARBA00023012"/>
    </source>
</evidence>
<dbReference type="InterPro" id="IPR000014">
    <property type="entry name" value="PAS"/>
</dbReference>
<keyword evidence="6" id="KW-0808">Transferase</keyword>
<dbReference type="SMART" id="SM00387">
    <property type="entry name" value="HATPase_c"/>
    <property type="match status" value="1"/>
</dbReference>
<keyword evidence="13 15" id="KW-0472">Membrane</keyword>
<evidence type="ECO:0000259" key="17">
    <source>
        <dbReference type="PROSITE" id="PS50110"/>
    </source>
</evidence>
<gene>
    <name evidence="19" type="ORF">SAMN05216290_1689</name>
</gene>
<dbReference type="GO" id="GO:0000155">
    <property type="term" value="F:phosphorelay sensor kinase activity"/>
    <property type="evidence" value="ECO:0007669"/>
    <property type="project" value="InterPro"/>
</dbReference>
<evidence type="ECO:0000256" key="6">
    <source>
        <dbReference type="ARBA" id="ARBA00022679"/>
    </source>
</evidence>
<protein>
    <recommendedName>
        <fullName evidence="3">histidine kinase</fullName>
        <ecNumber evidence="3">2.7.13.3</ecNumber>
    </recommendedName>
</protein>
<evidence type="ECO:0000256" key="1">
    <source>
        <dbReference type="ARBA" id="ARBA00000085"/>
    </source>
</evidence>
<dbReference type="SUPFAM" id="SSF47384">
    <property type="entry name" value="Homodimeric domain of signal transducing histidine kinase"/>
    <property type="match status" value="1"/>
</dbReference>
<dbReference type="FunFam" id="1.10.287.130:FF:000003">
    <property type="entry name" value="Histidine kinase"/>
    <property type="match status" value="1"/>
</dbReference>
<dbReference type="CDD" id="cd17546">
    <property type="entry name" value="REC_hyHK_CKI1_RcsC-like"/>
    <property type="match status" value="1"/>
</dbReference>
<dbReference type="CDD" id="cd00082">
    <property type="entry name" value="HisKA"/>
    <property type="match status" value="1"/>
</dbReference>
<keyword evidence="20" id="KW-1185">Reference proteome</keyword>
<dbReference type="InterPro" id="IPR013656">
    <property type="entry name" value="PAS_4"/>
</dbReference>
<dbReference type="SMART" id="SM00388">
    <property type="entry name" value="HisKA"/>
    <property type="match status" value="1"/>
</dbReference>
<evidence type="ECO:0000256" key="7">
    <source>
        <dbReference type="ARBA" id="ARBA00022692"/>
    </source>
</evidence>
<dbReference type="CDD" id="cd00130">
    <property type="entry name" value="PAS"/>
    <property type="match status" value="1"/>
</dbReference>
<dbReference type="Gene3D" id="3.30.565.10">
    <property type="entry name" value="Histidine kinase-like ATPase, C-terminal domain"/>
    <property type="match status" value="1"/>
</dbReference>
<keyword evidence="5 14" id="KW-0597">Phosphoprotein</keyword>
<keyword evidence="9" id="KW-0418">Kinase</keyword>
<dbReference type="InterPro" id="IPR036890">
    <property type="entry name" value="HATPase_C_sf"/>
</dbReference>
<accession>A0A1I0P3C3</accession>
<dbReference type="Pfam" id="PF02518">
    <property type="entry name" value="HATPase_c"/>
    <property type="match status" value="1"/>
</dbReference>
<evidence type="ECO:0000313" key="20">
    <source>
        <dbReference type="Proteomes" id="UP000199437"/>
    </source>
</evidence>
<dbReference type="RefSeq" id="WP_090258057.1">
    <property type="nucleotide sequence ID" value="NZ_FOIR01000001.1"/>
</dbReference>
<dbReference type="SUPFAM" id="SSF55785">
    <property type="entry name" value="PYP-like sensor domain (PAS domain)"/>
    <property type="match status" value="2"/>
</dbReference>
<dbReference type="Gene3D" id="3.30.450.20">
    <property type="entry name" value="PAS domain"/>
    <property type="match status" value="2"/>
</dbReference>
<keyword evidence="7 15" id="KW-0812">Transmembrane</keyword>
<dbReference type="InterPro" id="IPR004358">
    <property type="entry name" value="Sig_transdc_His_kin-like_C"/>
</dbReference>
<dbReference type="InterPro" id="IPR001789">
    <property type="entry name" value="Sig_transdc_resp-reg_receiver"/>
</dbReference>
<dbReference type="Pfam" id="PF08448">
    <property type="entry name" value="PAS_4"/>
    <property type="match status" value="1"/>
</dbReference>
<feature type="domain" description="Histidine kinase" evidence="16">
    <location>
        <begin position="308"/>
        <end position="529"/>
    </location>
</feature>
<dbReference type="InterPro" id="IPR011006">
    <property type="entry name" value="CheY-like_superfamily"/>
</dbReference>
<dbReference type="PROSITE" id="PS50109">
    <property type="entry name" value="HIS_KIN"/>
    <property type="match status" value="1"/>
</dbReference>
<evidence type="ECO:0000256" key="13">
    <source>
        <dbReference type="ARBA" id="ARBA00023136"/>
    </source>
</evidence>
<dbReference type="STRING" id="1267423.SAMN05216290_1689"/>
<feature type="transmembrane region" description="Helical" evidence="15">
    <location>
        <begin position="6"/>
        <end position="24"/>
    </location>
</feature>
<dbReference type="Gene3D" id="1.10.287.130">
    <property type="match status" value="1"/>
</dbReference>
<dbReference type="EMBL" id="FOIR01000001">
    <property type="protein sequence ID" value="SEW08764.1"/>
    <property type="molecule type" value="Genomic_DNA"/>
</dbReference>
<feature type="domain" description="Response regulatory" evidence="17">
    <location>
        <begin position="562"/>
        <end position="678"/>
    </location>
</feature>
<dbReference type="PANTHER" id="PTHR45339:SF1">
    <property type="entry name" value="HYBRID SIGNAL TRANSDUCTION HISTIDINE KINASE J"/>
    <property type="match status" value="1"/>
</dbReference>
<feature type="domain" description="PAS" evidence="18">
    <location>
        <begin position="44"/>
        <end position="85"/>
    </location>
</feature>
<dbReference type="Pfam" id="PF00072">
    <property type="entry name" value="Response_reg"/>
    <property type="match status" value="1"/>
</dbReference>
<dbReference type="EC" id="2.7.13.3" evidence="3"/>
<keyword evidence="11 15" id="KW-1133">Transmembrane helix</keyword>
<dbReference type="GO" id="GO:0005524">
    <property type="term" value="F:ATP binding"/>
    <property type="evidence" value="ECO:0007669"/>
    <property type="project" value="UniProtKB-KW"/>
</dbReference>
<organism evidence="19 20">
    <name type="scientific">Roseivirga pacifica</name>
    <dbReference type="NCBI Taxonomy" id="1267423"/>
    <lineage>
        <taxon>Bacteria</taxon>
        <taxon>Pseudomonadati</taxon>
        <taxon>Bacteroidota</taxon>
        <taxon>Cytophagia</taxon>
        <taxon>Cytophagales</taxon>
        <taxon>Roseivirgaceae</taxon>
        <taxon>Roseivirga</taxon>
    </lineage>
</organism>
<dbReference type="SUPFAM" id="SSF55874">
    <property type="entry name" value="ATPase domain of HSP90 chaperone/DNA topoisomerase II/histidine kinase"/>
    <property type="match status" value="1"/>
</dbReference>
<keyword evidence="12" id="KW-0902">Two-component regulatory system</keyword>
<evidence type="ECO:0000259" key="18">
    <source>
        <dbReference type="PROSITE" id="PS50112"/>
    </source>
</evidence>
<dbReference type="PANTHER" id="PTHR45339">
    <property type="entry name" value="HYBRID SIGNAL TRANSDUCTION HISTIDINE KINASE J"/>
    <property type="match status" value="1"/>
</dbReference>
<dbReference type="Gene3D" id="3.40.50.2300">
    <property type="match status" value="1"/>
</dbReference>
<evidence type="ECO:0000256" key="8">
    <source>
        <dbReference type="ARBA" id="ARBA00022741"/>
    </source>
</evidence>
<evidence type="ECO:0000256" key="15">
    <source>
        <dbReference type="SAM" id="Phobius"/>
    </source>
</evidence>
<dbReference type="CDD" id="cd16922">
    <property type="entry name" value="HATPase_EvgS-ArcB-TorS-like"/>
    <property type="match status" value="1"/>
</dbReference>
<dbReference type="OrthoDB" id="9811889at2"/>
<dbReference type="InterPro" id="IPR003661">
    <property type="entry name" value="HisK_dim/P_dom"/>
</dbReference>
<dbReference type="PROSITE" id="PS50112">
    <property type="entry name" value="PAS"/>
    <property type="match status" value="1"/>
</dbReference>
<dbReference type="GeneID" id="99986412"/>
<keyword evidence="8" id="KW-0547">Nucleotide-binding</keyword>
<dbReference type="FunFam" id="3.30.565.10:FF:000010">
    <property type="entry name" value="Sensor histidine kinase RcsC"/>
    <property type="match status" value="1"/>
</dbReference>
<dbReference type="InterPro" id="IPR005467">
    <property type="entry name" value="His_kinase_dom"/>
</dbReference>
<evidence type="ECO:0000256" key="2">
    <source>
        <dbReference type="ARBA" id="ARBA00004651"/>
    </source>
</evidence>
<comment type="subcellular location">
    <subcellularLocation>
        <location evidence="2">Cell membrane</location>
        <topology evidence="2">Multi-pass membrane protein</topology>
    </subcellularLocation>
</comment>
<feature type="modified residue" description="4-aspartylphosphate" evidence="14">
    <location>
        <position position="611"/>
    </location>
</feature>
<evidence type="ECO:0000256" key="10">
    <source>
        <dbReference type="ARBA" id="ARBA00022840"/>
    </source>
</evidence>
<dbReference type="Pfam" id="PF00512">
    <property type="entry name" value="HisKA"/>
    <property type="match status" value="1"/>
</dbReference>
<comment type="catalytic activity">
    <reaction evidence="1">
        <text>ATP + protein L-histidine = ADP + protein N-phospho-L-histidine.</text>
        <dbReference type="EC" id="2.7.13.3"/>
    </reaction>
</comment>